<evidence type="ECO:0000256" key="4">
    <source>
        <dbReference type="ARBA" id="ARBA00022764"/>
    </source>
</evidence>
<evidence type="ECO:0000256" key="5">
    <source>
        <dbReference type="ARBA" id="ARBA00022982"/>
    </source>
</evidence>
<dbReference type="SUPFAM" id="SSF49503">
    <property type="entry name" value="Cupredoxins"/>
    <property type="match status" value="1"/>
</dbReference>
<dbReference type="AlphaFoldDB" id="A0A6J4RYD8"/>
<keyword evidence="5" id="KW-0249">Electron transport</keyword>
<feature type="binding site" evidence="7">
    <location>
        <position position="80"/>
    </location>
    <ligand>
        <name>Cu cation</name>
        <dbReference type="ChEBI" id="CHEBI:23378"/>
    </ligand>
</feature>
<feature type="binding site" evidence="7">
    <location>
        <position position="121"/>
    </location>
    <ligand>
        <name>Cu cation</name>
        <dbReference type="ChEBI" id="CHEBI:23378"/>
    </ligand>
</feature>
<dbReference type="InterPro" id="IPR008972">
    <property type="entry name" value="Cupredoxin"/>
</dbReference>
<feature type="binding site" evidence="7">
    <location>
        <position position="118"/>
    </location>
    <ligand>
        <name>Cu cation</name>
        <dbReference type="ChEBI" id="CHEBI:23378"/>
    </ligand>
</feature>
<gene>
    <name evidence="10" type="ORF">AVDCRST_MAG69-813</name>
</gene>
<feature type="binding site" evidence="7">
    <location>
        <position position="115"/>
    </location>
    <ligand>
        <name>Cu cation</name>
        <dbReference type="ChEBI" id="CHEBI:23378"/>
    </ligand>
</feature>
<dbReference type="InterPro" id="IPR052721">
    <property type="entry name" value="ET_Amicyanin"/>
</dbReference>
<feature type="region of interest" description="Disordered" evidence="8">
    <location>
        <begin position="16"/>
        <end position="46"/>
    </location>
</feature>
<comment type="cofactor">
    <cofactor evidence="7">
        <name>Cu cation</name>
        <dbReference type="ChEBI" id="CHEBI:23378"/>
    </cofactor>
    <text evidence="7">Binds 1 copper ion per subunit.</text>
</comment>
<dbReference type="GO" id="GO:0005507">
    <property type="term" value="F:copper ion binding"/>
    <property type="evidence" value="ECO:0007669"/>
    <property type="project" value="InterPro"/>
</dbReference>
<dbReference type="EMBL" id="CADCVP010000102">
    <property type="protein sequence ID" value="CAA9481671.1"/>
    <property type="molecule type" value="Genomic_DNA"/>
</dbReference>
<accession>A0A6J4RYD8</accession>
<keyword evidence="6 7" id="KW-0186">Copper</keyword>
<evidence type="ECO:0000256" key="6">
    <source>
        <dbReference type="ARBA" id="ARBA00023008"/>
    </source>
</evidence>
<evidence type="ECO:0000259" key="9">
    <source>
        <dbReference type="Pfam" id="PF00127"/>
    </source>
</evidence>
<name>A0A6J4RYD8_9ACTN</name>
<organism evidence="10">
    <name type="scientific">uncultured Solirubrobacteraceae bacterium</name>
    <dbReference type="NCBI Taxonomy" id="1162706"/>
    <lineage>
        <taxon>Bacteria</taxon>
        <taxon>Bacillati</taxon>
        <taxon>Actinomycetota</taxon>
        <taxon>Thermoleophilia</taxon>
        <taxon>Solirubrobacterales</taxon>
        <taxon>Solirubrobacteraceae</taxon>
        <taxon>environmental samples</taxon>
    </lineage>
</organism>
<comment type="subcellular location">
    <subcellularLocation>
        <location evidence="1">Periplasm</location>
    </subcellularLocation>
</comment>
<evidence type="ECO:0000313" key="10">
    <source>
        <dbReference type="EMBL" id="CAA9481671.1"/>
    </source>
</evidence>
<dbReference type="PANTHER" id="PTHR36507">
    <property type="entry name" value="BLL1555 PROTEIN"/>
    <property type="match status" value="1"/>
</dbReference>
<feature type="domain" description="Blue (type 1) copper" evidence="9">
    <location>
        <begin position="48"/>
        <end position="127"/>
    </location>
</feature>
<evidence type="ECO:0000256" key="2">
    <source>
        <dbReference type="ARBA" id="ARBA00022448"/>
    </source>
</evidence>
<reference evidence="10" key="1">
    <citation type="submission" date="2020-02" db="EMBL/GenBank/DDBJ databases">
        <authorList>
            <person name="Meier V. D."/>
        </authorList>
    </citation>
    <scope>NUCLEOTIDE SEQUENCE</scope>
    <source>
        <strain evidence="10">AVDCRST_MAG69</strain>
    </source>
</reference>
<dbReference type="PANTHER" id="PTHR36507:SF1">
    <property type="entry name" value="BLL1555 PROTEIN"/>
    <property type="match status" value="1"/>
</dbReference>
<evidence type="ECO:0000256" key="3">
    <source>
        <dbReference type="ARBA" id="ARBA00022723"/>
    </source>
</evidence>
<dbReference type="Pfam" id="PF00127">
    <property type="entry name" value="Copper-bind"/>
    <property type="match status" value="1"/>
</dbReference>
<evidence type="ECO:0000256" key="7">
    <source>
        <dbReference type="PIRSR" id="PIRSR602386-1"/>
    </source>
</evidence>
<keyword evidence="2" id="KW-0813">Transport</keyword>
<dbReference type="GO" id="GO:0009055">
    <property type="term" value="F:electron transfer activity"/>
    <property type="evidence" value="ECO:0007669"/>
    <property type="project" value="InterPro"/>
</dbReference>
<sequence length="128" mass="13396">MRRAITAVLLTGAAILGGCGGGEETTTSEPARTPEPTQAASTPAPGDVRVAMKDFEFVPRDVTVEVGETITWVNEDTAQHNAVAADGEGPSSELFNQGESYSWTAEEAGTIPYVCTIHPGMDGTITVR</sequence>
<keyword evidence="4" id="KW-0574">Periplasm</keyword>
<dbReference type="PRINTS" id="PR00155">
    <property type="entry name" value="AMICYANIN"/>
</dbReference>
<keyword evidence="3 7" id="KW-0479">Metal-binding</keyword>
<dbReference type="Gene3D" id="2.60.40.420">
    <property type="entry name" value="Cupredoxins - blue copper proteins"/>
    <property type="match status" value="1"/>
</dbReference>
<evidence type="ECO:0000256" key="8">
    <source>
        <dbReference type="SAM" id="MobiDB-lite"/>
    </source>
</evidence>
<dbReference type="GO" id="GO:0042597">
    <property type="term" value="C:periplasmic space"/>
    <property type="evidence" value="ECO:0007669"/>
    <property type="project" value="UniProtKB-SubCell"/>
</dbReference>
<proteinExistence type="predicted"/>
<dbReference type="InterPro" id="IPR002386">
    <property type="entry name" value="Amicyanin/Pseudoazurin"/>
</dbReference>
<protein>
    <recommendedName>
        <fullName evidence="9">Blue (type 1) copper domain-containing protein</fullName>
    </recommendedName>
</protein>
<dbReference type="InterPro" id="IPR000923">
    <property type="entry name" value="BlueCu_1"/>
</dbReference>
<evidence type="ECO:0000256" key="1">
    <source>
        <dbReference type="ARBA" id="ARBA00004418"/>
    </source>
</evidence>
<dbReference type="PROSITE" id="PS51257">
    <property type="entry name" value="PROKAR_LIPOPROTEIN"/>
    <property type="match status" value="1"/>
</dbReference>